<sequence>MQALIKAIYDVRPPVLQGMQIDVEKHGLEVVRLEVAMTPELIQAWGEHCKEIKLAVNGGQARRVVGDRTWPNADNASELKACVDQ</sequence>
<protein>
    <submittedName>
        <fullName evidence="1">Uncharacterized protein</fullName>
    </submittedName>
</protein>
<dbReference type="RefSeq" id="WP_260719111.1">
    <property type="nucleotide sequence ID" value="NZ_CP104377.1"/>
</dbReference>
<evidence type="ECO:0000313" key="2">
    <source>
        <dbReference type="Proteomes" id="UP001058290"/>
    </source>
</evidence>
<dbReference type="EMBL" id="CP104377">
    <property type="protein sequence ID" value="UXC18545.1"/>
    <property type="molecule type" value="Genomic_DNA"/>
</dbReference>
<organism evidence="1 2">
    <name type="scientific">Comamonas squillarum</name>
    <dbReference type="NCBI Taxonomy" id="2977320"/>
    <lineage>
        <taxon>Bacteria</taxon>
        <taxon>Pseudomonadati</taxon>
        <taxon>Pseudomonadota</taxon>
        <taxon>Betaproteobacteria</taxon>
        <taxon>Burkholderiales</taxon>
        <taxon>Comamonadaceae</taxon>
        <taxon>Comamonas</taxon>
    </lineage>
</organism>
<evidence type="ECO:0000313" key="1">
    <source>
        <dbReference type="EMBL" id="UXC18545.1"/>
    </source>
</evidence>
<accession>A0ABY6A0Q3</accession>
<reference evidence="1" key="1">
    <citation type="submission" date="2022-09" db="EMBL/GenBank/DDBJ databases">
        <title>Bacterial diversity in gut of crayfish and pufferfish.</title>
        <authorList>
            <person name="Huang Y."/>
        </authorList>
    </citation>
    <scope>NUCLEOTIDE SEQUENCE</scope>
    <source>
        <strain evidence="1">PR12</strain>
    </source>
</reference>
<dbReference type="Proteomes" id="UP001058290">
    <property type="component" value="Chromosome"/>
</dbReference>
<proteinExistence type="predicted"/>
<gene>
    <name evidence="1" type="ORF">N4T19_23165</name>
</gene>
<name>A0ABY6A0Q3_9BURK</name>
<keyword evidence="2" id="KW-1185">Reference proteome</keyword>